<gene>
    <name evidence="1" type="ORF">ACFSRY_19470</name>
</gene>
<comment type="caution">
    <text evidence="1">The sequence shown here is derived from an EMBL/GenBank/DDBJ whole genome shotgun (WGS) entry which is preliminary data.</text>
</comment>
<dbReference type="Proteomes" id="UP001597544">
    <property type="component" value="Unassembled WGS sequence"/>
</dbReference>
<evidence type="ECO:0000313" key="1">
    <source>
        <dbReference type="EMBL" id="MFD2516062.1"/>
    </source>
</evidence>
<evidence type="ECO:0008006" key="3">
    <source>
        <dbReference type="Google" id="ProtNLM"/>
    </source>
</evidence>
<evidence type="ECO:0000313" key="2">
    <source>
        <dbReference type="Proteomes" id="UP001597544"/>
    </source>
</evidence>
<proteinExistence type="predicted"/>
<keyword evidence="2" id="KW-1185">Reference proteome</keyword>
<protein>
    <recommendedName>
        <fullName evidence="3">STAS/SEC14 domain-containing protein</fullName>
    </recommendedName>
</protein>
<sequence length="136" mass="16106">MRTVRTELLYRNQHLAISYNTVEDWLYVNWRGYQNYESVVSGCEKMLELMKERACFRILNNNTHVEGQWSTAAKWGAEVWFPAMRDAGLEWFAWVYSPSAFSRLSTDKMISLTENPDFVQVFDDMDLAKDWLRSMV</sequence>
<accession>A0ABW5ISN4</accession>
<reference evidence="2" key="1">
    <citation type="journal article" date="2019" name="Int. J. Syst. Evol. Microbiol.">
        <title>The Global Catalogue of Microorganisms (GCM) 10K type strain sequencing project: providing services to taxonomists for standard genome sequencing and annotation.</title>
        <authorList>
            <consortium name="The Broad Institute Genomics Platform"/>
            <consortium name="The Broad Institute Genome Sequencing Center for Infectious Disease"/>
            <person name="Wu L."/>
            <person name="Ma J."/>
        </authorList>
    </citation>
    <scope>NUCLEOTIDE SEQUENCE [LARGE SCALE GENOMIC DNA]</scope>
    <source>
        <strain evidence="2">KCTC 42498</strain>
    </source>
</reference>
<name>A0ABW5ISN4_9BACT</name>
<dbReference type="EMBL" id="JBHULU010000037">
    <property type="protein sequence ID" value="MFD2516062.1"/>
    <property type="molecule type" value="Genomic_DNA"/>
</dbReference>
<dbReference type="RefSeq" id="WP_377512131.1">
    <property type="nucleotide sequence ID" value="NZ_JBHULU010000037.1"/>
</dbReference>
<organism evidence="1 2">
    <name type="scientific">Pontibacter locisalis</name>
    <dbReference type="NCBI Taxonomy" id="1719035"/>
    <lineage>
        <taxon>Bacteria</taxon>
        <taxon>Pseudomonadati</taxon>
        <taxon>Bacteroidota</taxon>
        <taxon>Cytophagia</taxon>
        <taxon>Cytophagales</taxon>
        <taxon>Hymenobacteraceae</taxon>
        <taxon>Pontibacter</taxon>
    </lineage>
</organism>